<evidence type="ECO:0000256" key="8">
    <source>
        <dbReference type="NCBIfam" id="TIGR02392"/>
    </source>
</evidence>
<dbReference type="NCBIfam" id="NF005143">
    <property type="entry name" value="PRK06596.1"/>
    <property type="match status" value="1"/>
</dbReference>
<dbReference type="EMBL" id="LANO01000005">
    <property type="protein sequence ID" value="KJV53664.1"/>
    <property type="molecule type" value="Genomic_DNA"/>
</dbReference>
<evidence type="ECO:0000259" key="9">
    <source>
        <dbReference type="PROSITE" id="PS00715"/>
    </source>
</evidence>
<dbReference type="PROSITE" id="PS00715">
    <property type="entry name" value="SIGMA70_1"/>
    <property type="match status" value="1"/>
</dbReference>
<evidence type="ECO:0000256" key="7">
    <source>
        <dbReference type="ARBA" id="ARBA00023163"/>
    </source>
</evidence>
<evidence type="ECO:0000256" key="3">
    <source>
        <dbReference type="ARBA" id="ARBA00023015"/>
    </source>
</evidence>
<dbReference type="InterPro" id="IPR007630">
    <property type="entry name" value="RNA_pol_sigma70_r4"/>
</dbReference>
<dbReference type="NCBIfam" id="TIGR02937">
    <property type="entry name" value="sigma70-ECF"/>
    <property type="match status" value="1"/>
</dbReference>
<dbReference type="InterPro" id="IPR013324">
    <property type="entry name" value="RNA_pol_sigma_r3/r4-like"/>
</dbReference>
<accession>A0A0F3MGI6</accession>
<dbReference type="CDD" id="cd06171">
    <property type="entry name" value="Sigma70_r4"/>
    <property type="match status" value="1"/>
</dbReference>
<dbReference type="PRINTS" id="PR00046">
    <property type="entry name" value="SIGMA70FCT"/>
</dbReference>
<dbReference type="Proteomes" id="UP000244959">
    <property type="component" value="Chromosome I"/>
</dbReference>
<keyword evidence="7" id="KW-0804">Transcription</keyword>
<name>A0A0F3MGI6_ORITS</name>
<dbReference type="EMBL" id="LS398551">
    <property type="protein sequence ID" value="SPR06104.1"/>
    <property type="molecule type" value="Genomic_DNA"/>
</dbReference>
<keyword evidence="3" id="KW-0805">Transcription regulation</keyword>
<dbReference type="Gene3D" id="1.20.140.160">
    <property type="match status" value="1"/>
</dbReference>
<dbReference type="GO" id="GO:0006352">
    <property type="term" value="P:DNA-templated transcription initiation"/>
    <property type="evidence" value="ECO:0007669"/>
    <property type="project" value="UniProtKB-UniRule"/>
</dbReference>
<evidence type="ECO:0000256" key="4">
    <source>
        <dbReference type="ARBA" id="ARBA00023016"/>
    </source>
</evidence>
<keyword evidence="13" id="KW-1185">Reference proteome</keyword>
<evidence type="ECO:0000313" key="11">
    <source>
        <dbReference type="EMBL" id="SPR06104.1"/>
    </source>
</evidence>
<keyword evidence="5" id="KW-0731">Sigma factor</keyword>
<evidence type="ECO:0000256" key="6">
    <source>
        <dbReference type="ARBA" id="ARBA00023125"/>
    </source>
</evidence>
<gene>
    <name evidence="10" type="primary">rpoH</name>
    <name evidence="11" type="ORF">GILLIAM_01151</name>
    <name evidence="10" type="ORF">OTSGILL_0566</name>
</gene>
<dbReference type="InterPro" id="IPR009042">
    <property type="entry name" value="RNA_pol_sigma70_r1_2"/>
</dbReference>
<protein>
    <recommendedName>
        <fullName evidence="8">RNA polymerase sigma factor RpoH</fullName>
    </recommendedName>
</protein>
<dbReference type="NCBIfam" id="TIGR02392">
    <property type="entry name" value="rpoH_proteo"/>
    <property type="match status" value="1"/>
</dbReference>
<dbReference type="PANTHER" id="PTHR30376:SF3">
    <property type="entry name" value="RNA POLYMERASE SIGMA FACTOR RPOH"/>
    <property type="match status" value="1"/>
</dbReference>
<dbReference type="InterPro" id="IPR007627">
    <property type="entry name" value="RNA_pol_sigma70_r2"/>
</dbReference>
<organism evidence="10 12">
    <name type="scientific">Orientia tsutsugamushi str. Gilliam</name>
    <dbReference type="NCBI Taxonomy" id="1359184"/>
    <lineage>
        <taxon>Bacteria</taxon>
        <taxon>Pseudomonadati</taxon>
        <taxon>Pseudomonadota</taxon>
        <taxon>Alphaproteobacteria</taxon>
        <taxon>Rickettsiales</taxon>
        <taxon>Rickettsiaceae</taxon>
        <taxon>Rickettsieae</taxon>
        <taxon>Orientia</taxon>
    </lineage>
</organism>
<evidence type="ECO:0000256" key="2">
    <source>
        <dbReference type="ARBA" id="ARBA00022490"/>
    </source>
</evidence>
<keyword evidence="6" id="KW-0238">DNA-binding</keyword>
<dbReference type="GO" id="GO:0016987">
    <property type="term" value="F:sigma factor activity"/>
    <property type="evidence" value="ECO:0007669"/>
    <property type="project" value="UniProtKB-UniRule"/>
</dbReference>
<dbReference type="Proteomes" id="UP000033769">
    <property type="component" value="Unassembled WGS sequence"/>
</dbReference>
<evidence type="ECO:0000313" key="12">
    <source>
        <dbReference type="Proteomes" id="UP000033769"/>
    </source>
</evidence>
<keyword evidence="4" id="KW-0346">Stress response</keyword>
<dbReference type="Gene3D" id="1.20.120.1810">
    <property type="match status" value="1"/>
</dbReference>
<evidence type="ECO:0000313" key="13">
    <source>
        <dbReference type="Proteomes" id="UP000244959"/>
    </source>
</evidence>
<dbReference type="InterPro" id="IPR014284">
    <property type="entry name" value="RNA_pol_sigma-70_dom"/>
</dbReference>
<dbReference type="AlphaFoldDB" id="A0A0F3MGI6"/>
<dbReference type="InterPro" id="IPR000943">
    <property type="entry name" value="RNA_pol_sigma70"/>
</dbReference>
<evidence type="ECO:0000256" key="1">
    <source>
        <dbReference type="ARBA" id="ARBA00007788"/>
    </source>
</evidence>
<dbReference type="InterPro" id="IPR012759">
    <property type="entry name" value="RNA_pol_sigma_RpoH_proteobac"/>
</dbReference>
<sequence length="299" mass="34256">MDNEIDNLPISASDTDNGFYIYLQKINRIPSLTAEEEYMLAKSYFEQNNLKAAHSLIKSHLKLVAKIALSYRGYGLPVVDLVSEGNIGLLQAVKKYNPELGFRLSTYAIWWIKAAIQDYILRSWSLVKLGTTAAQKKLFFNLGKIKNKITKLHARAINSSDYKQIADESGVSIAEVSEVNQRLSNSDLSLNTPISYHEDDATELVELVPEHRPNQEIILANQQDLNLKKEVLQNALQTLTQRELYIIRARKLQDEPDTLEKLSLHFNVSKERIRQIESKAFEKLQQYAMNTKHKLLHFV</sequence>
<dbReference type="Pfam" id="PF04542">
    <property type="entry name" value="Sigma70_r2"/>
    <property type="match status" value="1"/>
</dbReference>
<comment type="similarity">
    <text evidence="1">Belongs to the sigma-70 factor family.</text>
</comment>
<dbReference type="GO" id="GO:0003677">
    <property type="term" value="F:DNA binding"/>
    <property type="evidence" value="ECO:0007669"/>
    <property type="project" value="UniProtKB-KW"/>
</dbReference>
<dbReference type="Pfam" id="PF04545">
    <property type="entry name" value="Sigma70_r4"/>
    <property type="match status" value="1"/>
</dbReference>
<reference evidence="10 12" key="1">
    <citation type="submission" date="2015-02" db="EMBL/GenBank/DDBJ databases">
        <title>Genome Sequencing of Rickettsiales.</title>
        <authorList>
            <person name="Daugherty S.C."/>
            <person name="Su Q."/>
            <person name="Abolude K."/>
            <person name="Beier-Sexton M."/>
            <person name="Carlyon J.A."/>
            <person name="Carter R."/>
            <person name="Day N.P."/>
            <person name="Dumler S.J."/>
            <person name="Dyachenko V."/>
            <person name="Godinez A."/>
            <person name="Kurtti T.J."/>
            <person name="Lichay M."/>
            <person name="Mullins K.E."/>
            <person name="Ott S."/>
            <person name="Pappas-Brown V."/>
            <person name="Paris D.H."/>
            <person name="Patel P."/>
            <person name="Richards A.L."/>
            <person name="Sadzewicz L."/>
            <person name="Sears K."/>
            <person name="Seidman D."/>
            <person name="Sengamalay N."/>
            <person name="Stenos J."/>
            <person name="Tallon L.J."/>
            <person name="Vincent G."/>
            <person name="Fraser C.M."/>
            <person name="Munderloh U."/>
            <person name="Dunning-Hotopp J.C."/>
        </authorList>
    </citation>
    <scope>NUCLEOTIDE SEQUENCE [LARGE SCALE GENOMIC DNA]</scope>
    <source>
        <strain evidence="10 12">Gilliam</strain>
    </source>
</reference>
<evidence type="ECO:0000313" key="10">
    <source>
        <dbReference type="EMBL" id="KJV53664.1"/>
    </source>
</evidence>
<dbReference type="InterPro" id="IPR013325">
    <property type="entry name" value="RNA_pol_sigma_r2"/>
</dbReference>
<proteinExistence type="inferred from homology"/>
<dbReference type="PATRIC" id="fig|1359184.3.peg.2293"/>
<dbReference type="InterPro" id="IPR050813">
    <property type="entry name" value="Sigma-70_Factor"/>
</dbReference>
<dbReference type="SUPFAM" id="SSF88946">
    <property type="entry name" value="Sigma2 domain of RNA polymerase sigma factors"/>
    <property type="match status" value="1"/>
</dbReference>
<dbReference type="Pfam" id="PF00140">
    <property type="entry name" value="Sigma70_r1_2"/>
    <property type="match status" value="1"/>
</dbReference>
<feature type="domain" description="RNA polymerase sigma-70" evidence="9">
    <location>
        <begin position="80"/>
        <end position="93"/>
    </location>
</feature>
<evidence type="ECO:0000256" key="5">
    <source>
        <dbReference type="ARBA" id="ARBA00023082"/>
    </source>
</evidence>
<dbReference type="RefSeq" id="WP_047220315.1">
    <property type="nucleotide sequence ID" value="NZ_LS398551.1"/>
</dbReference>
<dbReference type="SUPFAM" id="SSF88659">
    <property type="entry name" value="Sigma3 and sigma4 domains of RNA polymerase sigma factors"/>
    <property type="match status" value="1"/>
</dbReference>
<keyword evidence="2" id="KW-0963">Cytoplasm</keyword>
<reference evidence="13" key="2">
    <citation type="submission" date="2018-03" db="EMBL/GenBank/DDBJ databases">
        <authorList>
            <person name="Batty M. E."/>
            <person name="Batty M E."/>
        </authorList>
    </citation>
    <scope>NUCLEOTIDE SEQUENCE [LARGE SCALE GENOMIC DNA]</scope>
    <source>
        <strain evidence="13">Gilliam</strain>
    </source>
</reference>
<dbReference type="PANTHER" id="PTHR30376">
    <property type="entry name" value="SIGMA FACTOR RPOH HEAT SHOCK RELATED"/>
    <property type="match status" value="1"/>
</dbReference>
<reference evidence="11" key="3">
    <citation type="submission" date="2018-03" db="EMBL/GenBank/DDBJ databases">
        <authorList>
            <person name="Keele B.F."/>
        </authorList>
    </citation>
    <scope>NUCLEOTIDE SEQUENCE [LARGE SCALE GENOMIC DNA]</scope>
    <source>
        <strain evidence="11">Gilliam</strain>
    </source>
</reference>